<protein>
    <submittedName>
        <fullName evidence="2">Multidrug resistance efflux pump</fullName>
    </submittedName>
</protein>
<dbReference type="PANTHER" id="PTHR30367:SF12">
    <property type="entry name" value="P-HYDROXYBENZOIC ACID EFFLUX PUMP SUBUNIT AAEA"/>
    <property type="match status" value="1"/>
</dbReference>
<name>A0A1G5AWH8_9HYPH</name>
<dbReference type="AlphaFoldDB" id="A0A1G5AWH8"/>
<dbReference type="EMBL" id="FMVJ01000002">
    <property type="protein sequence ID" value="SCX82248.1"/>
    <property type="molecule type" value="Genomic_DNA"/>
</dbReference>
<reference evidence="3" key="1">
    <citation type="submission" date="2016-10" db="EMBL/GenBank/DDBJ databases">
        <authorList>
            <person name="Varghese N."/>
            <person name="Submissions S."/>
        </authorList>
    </citation>
    <scope>NUCLEOTIDE SEQUENCE [LARGE SCALE GENOMIC DNA]</scope>
    <source>
        <strain evidence="3">CGMCC 1.7666</strain>
    </source>
</reference>
<sequence length="411" mass="44254">MLELLLCSLLTILPDYLYRRYGQGKRIGKEITLYSVWFELRWGIVSCLMLTIGLITVVFYNHPSTTNATAYFRTIPVLPETNGRVAEVYVDGVSGEVKQGAALFRLDSSKQEAAAETARRKIAEVEAALVVAKTDIQAAEGKIVEARSAYQQAVDELETKQEIYRRNPGAVATRDIEKLQVAVQGRQGTIDAATAAKQQAEAQLSTLLPAQKASAEAELAQAEVDLSKTVVRAGVDGRVEQFTLRVGDIVNPLMRPAGVLIPEGAGRGRLQAGFGQVEAQVMKVGMVAEATCASKPWTIIPMVVTGVQDYIAAGQIRSGEQLLDAQQVARPGTILAFLEPLYEGGFDGVTPGSSCIVNAYTSNHEEIIAPETSAMRGLVLHAVDAVGLVHAMILRIQALLYPIQTLVLGGH</sequence>
<accession>A0A1G5AWH8</accession>
<dbReference type="InterPro" id="IPR050393">
    <property type="entry name" value="MFP_Efflux_Pump"/>
</dbReference>
<dbReference type="STRING" id="549386.SAMN02927923_00048"/>
<feature type="coiled-coil region" evidence="1">
    <location>
        <begin position="108"/>
        <end position="167"/>
    </location>
</feature>
<evidence type="ECO:0000313" key="3">
    <source>
        <dbReference type="Proteomes" id="UP000199569"/>
    </source>
</evidence>
<dbReference type="PANTHER" id="PTHR30367">
    <property type="entry name" value="P-HYDROXYBENZOIC ACID EFFLUX PUMP SUBUNIT AAEA-RELATED"/>
    <property type="match status" value="1"/>
</dbReference>
<dbReference type="OrthoDB" id="7929252at2"/>
<dbReference type="Gene3D" id="1.10.287.470">
    <property type="entry name" value="Helix hairpin bin"/>
    <property type="match status" value="2"/>
</dbReference>
<dbReference type="Proteomes" id="UP000199569">
    <property type="component" value="Unassembled WGS sequence"/>
</dbReference>
<dbReference type="RefSeq" id="WP_091127908.1">
    <property type="nucleotide sequence ID" value="NZ_FMVJ01000002.1"/>
</dbReference>
<organism evidence="2 3">
    <name type="scientific">Microvirga guangxiensis</name>
    <dbReference type="NCBI Taxonomy" id="549386"/>
    <lineage>
        <taxon>Bacteria</taxon>
        <taxon>Pseudomonadati</taxon>
        <taxon>Pseudomonadota</taxon>
        <taxon>Alphaproteobacteria</taxon>
        <taxon>Hyphomicrobiales</taxon>
        <taxon>Methylobacteriaceae</taxon>
        <taxon>Microvirga</taxon>
    </lineage>
</organism>
<keyword evidence="1" id="KW-0175">Coiled coil</keyword>
<gene>
    <name evidence="2" type="ORF">SAMN02927923_00048</name>
</gene>
<evidence type="ECO:0000313" key="2">
    <source>
        <dbReference type="EMBL" id="SCX82248.1"/>
    </source>
</evidence>
<dbReference type="SUPFAM" id="SSF111369">
    <property type="entry name" value="HlyD-like secretion proteins"/>
    <property type="match status" value="1"/>
</dbReference>
<dbReference type="Gene3D" id="2.40.50.100">
    <property type="match status" value="2"/>
</dbReference>
<evidence type="ECO:0000256" key="1">
    <source>
        <dbReference type="SAM" id="Coils"/>
    </source>
</evidence>
<keyword evidence="3" id="KW-1185">Reference proteome</keyword>
<proteinExistence type="predicted"/>